<proteinExistence type="predicted"/>
<comment type="caution">
    <text evidence="2">The sequence shown here is derived from an EMBL/GenBank/DDBJ whole genome shotgun (WGS) entry which is preliminary data.</text>
</comment>
<dbReference type="AlphaFoldDB" id="A0A1E2SJC0"/>
<dbReference type="OrthoDB" id="4935320at2"/>
<feature type="transmembrane region" description="Helical" evidence="1">
    <location>
        <begin position="163"/>
        <end position="183"/>
    </location>
</feature>
<reference evidence="2 3" key="1">
    <citation type="submission" date="2015-11" db="EMBL/GenBank/DDBJ databases">
        <authorList>
            <person name="Zhang Y."/>
            <person name="Guo Z."/>
        </authorList>
    </citation>
    <scope>NUCLEOTIDE SEQUENCE [LARGE SCALE GENOMIC DNA]</scope>
    <source>
        <strain evidence="3">gdw1</strain>
    </source>
</reference>
<feature type="transmembrane region" description="Helical" evidence="1">
    <location>
        <begin position="73"/>
        <end position="91"/>
    </location>
</feature>
<feature type="transmembrane region" description="Helical" evidence="1">
    <location>
        <begin position="35"/>
        <end position="53"/>
    </location>
</feature>
<evidence type="ECO:0000256" key="1">
    <source>
        <dbReference type="SAM" id="Phobius"/>
    </source>
</evidence>
<dbReference type="RefSeq" id="WP_050737805.1">
    <property type="nucleotide sequence ID" value="NZ_LNZG01000034.1"/>
</dbReference>
<protein>
    <recommendedName>
        <fullName evidence="4">Phosphatidic acid phosphatase type 2/haloperoxidase domain-containing protein</fullName>
    </recommendedName>
</protein>
<feature type="transmembrane region" description="Helical" evidence="1">
    <location>
        <begin position="7"/>
        <end position="29"/>
    </location>
</feature>
<accession>A0A1E2SJC0</accession>
<dbReference type="EMBL" id="LNZG01000034">
    <property type="protein sequence ID" value="ODA89800.1"/>
    <property type="molecule type" value="Genomic_DNA"/>
</dbReference>
<sequence length="184" mass="19113">MVSFARFISTTFATLNLAFFLLIACGWIGGSPLVGLVAAMITAGVPAAVIALGIRCGKLQNRFIPDRRARSPLAIISILAAATALCVLPMMGAPTLVYRAVLATMLAVAAVGIVSVWWKISAHTTIASLVAVAVWSWTFWGVVAIAVVAAVATSRVILRAHTVWQVIAGVILGGAIGLAFFVLA</sequence>
<dbReference type="Proteomes" id="UP000094426">
    <property type="component" value="Unassembled WGS sequence"/>
</dbReference>
<keyword evidence="1" id="KW-0472">Membrane</keyword>
<evidence type="ECO:0008006" key="4">
    <source>
        <dbReference type="Google" id="ProtNLM"/>
    </source>
</evidence>
<feature type="transmembrane region" description="Helical" evidence="1">
    <location>
        <begin position="97"/>
        <end position="118"/>
    </location>
</feature>
<feature type="transmembrane region" description="Helical" evidence="1">
    <location>
        <begin position="130"/>
        <end position="151"/>
    </location>
</feature>
<evidence type="ECO:0000313" key="3">
    <source>
        <dbReference type="Proteomes" id="UP000094426"/>
    </source>
</evidence>
<dbReference type="PROSITE" id="PS51257">
    <property type="entry name" value="PROKAR_LIPOPROTEIN"/>
    <property type="match status" value="1"/>
</dbReference>
<keyword evidence="1" id="KW-0812">Transmembrane</keyword>
<organism evidence="2 3">
    <name type="scientific">Leifsonia xyli subsp. xyli</name>
    <dbReference type="NCBI Taxonomy" id="59736"/>
    <lineage>
        <taxon>Bacteria</taxon>
        <taxon>Bacillati</taxon>
        <taxon>Actinomycetota</taxon>
        <taxon>Actinomycetes</taxon>
        <taxon>Micrococcales</taxon>
        <taxon>Microbacteriaceae</taxon>
        <taxon>Leifsonia</taxon>
    </lineage>
</organism>
<evidence type="ECO:0000313" key="2">
    <source>
        <dbReference type="EMBL" id="ODA89800.1"/>
    </source>
</evidence>
<keyword evidence="1" id="KW-1133">Transmembrane helix</keyword>
<name>A0A1E2SJC0_LEIXY</name>
<gene>
    <name evidence="2" type="ORF">ATY41_03900</name>
</gene>